<reference evidence="3 4" key="1">
    <citation type="submission" date="2019-11" db="EMBL/GenBank/DDBJ databases">
        <authorList>
            <person name="He Y."/>
        </authorList>
    </citation>
    <scope>NUCLEOTIDE SEQUENCE [LARGE SCALE GENOMIC DNA]</scope>
    <source>
        <strain evidence="3 4">SCSIO 58843</strain>
    </source>
</reference>
<protein>
    <submittedName>
        <fullName evidence="3">WecB/TagA/CpsF family glycosyltransferase</fullName>
    </submittedName>
</protein>
<keyword evidence="1" id="KW-0328">Glycosyltransferase</keyword>
<dbReference type="Pfam" id="PF03808">
    <property type="entry name" value="Glyco_tran_WecG"/>
    <property type="match status" value="1"/>
</dbReference>
<organism evidence="3 4">
    <name type="scientific">Actinomarinicola tropica</name>
    <dbReference type="NCBI Taxonomy" id="2789776"/>
    <lineage>
        <taxon>Bacteria</taxon>
        <taxon>Bacillati</taxon>
        <taxon>Actinomycetota</taxon>
        <taxon>Acidimicrobiia</taxon>
        <taxon>Acidimicrobiales</taxon>
        <taxon>Iamiaceae</taxon>
        <taxon>Actinomarinicola</taxon>
    </lineage>
</organism>
<dbReference type="Proteomes" id="UP000334019">
    <property type="component" value="Chromosome"/>
</dbReference>
<evidence type="ECO:0000256" key="1">
    <source>
        <dbReference type="ARBA" id="ARBA00022676"/>
    </source>
</evidence>
<proteinExistence type="predicted"/>
<dbReference type="KEGG" id="atq:GH723_13225"/>
<dbReference type="GO" id="GO:0016758">
    <property type="term" value="F:hexosyltransferase activity"/>
    <property type="evidence" value="ECO:0007669"/>
    <property type="project" value="TreeGrafter"/>
</dbReference>
<accession>A0A5Q2RM18</accession>
<evidence type="ECO:0000313" key="4">
    <source>
        <dbReference type="Proteomes" id="UP000334019"/>
    </source>
</evidence>
<dbReference type="CDD" id="cd06533">
    <property type="entry name" value="Glyco_transf_WecG_TagA"/>
    <property type="match status" value="1"/>
</dbReference>
<dbReference type="AlphaFoldDB" id="A0A5Q2RM18"/>
<gene>
    <name evidence="3" type="ORF">GH723_13225</name>
</gene>
<dbReference type="RefSeq" id="WP_153760088.1">
    <property type="nucleotide sequence ID" value="NZ_CP045851.1"/>
</dbReference>
<dbReference type="NCBIfam" id="TIGR00696">
    <property type="entry name" value="wecG_tagA_cpsF"/>
    <property type="match status" value="1"/>
</dbReference>
<dbReference type="PANTHER" id="PTHR34136:SF1">
    <property type="entry name" value="UDP-N-ACETYL-D-MANNOSAMINURONIC ACID TRANSFERASE"/>
    <property type="match status" value="1"/>
</dbReference>
<evidence type="ECO:0000313" key="3">
    <source>
        <dbReference type="EMBL" id="QGG95982.1"/>
    </source>
</evidence>
<name>A0A5Q2RM18_9ACTN</name>
<keyword evidence="4" id="KW-1185">Reference proteome</keyword>
<dbReference type="InterPro" id="IPR004629">
    <property type="entry name" value="WecG_TagA_CpsF"/>
</dbReference>
<dbReference type="PANTHER" id="PTHR34136">
    <property type="match status" value="1"/>
</dbReference>
<dbReference type="EMBL" id="CP045851">
    <property type="protein sequence ID" value="QGG95982.1"/>
    <property type="molecule type" value="Genomic_DNA"/>
</dbReference>
<keyword evidence="2 3" id="KW-0808">Transferase</keyword>
<evidence type="ECO:0000256" key="2">
    <source>
        <dbReference type="ARBA" id="ARBA00022679"/>
    </source>
</evidence>
<sequence>MTLLDLPRRRLFGLDLVDAASVRPVADALLAWSPGDPLPPGAAPVVVTPNVDQLVHLDRGTDPVAASVARRAAVVLPDGQPIVWASPALGAPLSARLPGSTLVTELFPRLCADGRSVLVVATSEEVARRVEADAGAGAAVVAPRLSLDDRAGFDAFVAQVVELVASRRPEHVFVTLGFPKQCNIIDGVLRATPPERTPMLHAVGASFDMHYGLVRRAPEWMQRYGLEWFFRFLQEPRRLFRRYFVDDPAFLRILWRERRAHR</sequence>